<dbReference type="GeneID" id="66879416"/>
<evidence type="ECO:0000313" key="4">
    <source>
        <dbReference type="EMBL" id="SUP99194.1"/>
    </source>
</evidence>
<evidence type="ECO:0000313" key="3">
    <source>
        <dbReference type="EMBL" id="CEK27473.1"/>
    </source>
</evidence>
<dbReference type="InterPro" id="IPR037028">
    <property type="entry name" value="Dr_adhesin_sf"/>
</dbReference>
<dbReference type="EMBL" id="UHJG01000001">
    <property type="protein sequence ID" value="SUP99194.1"/>
    <property type="molecule type" value="Genomic_DNA"/>
</dbReference>
<keyword evidence="5" id="KW-1185">Reference proteome</keyword>
<name>A0A0A8VGH0_YERRU</name>
<evidence type="ECO:0000256" key="2">
    <source>
        <dbReference type="SAM" id="SignalP"/>
    </source>
</evidence>
<reference evidence="4 5" key="2">
    <citation type="submission" date="2018-06" db="EMBL/GenBank/DDBJ databases">
        <authorList>
            <consortium name="Pathogen Informatics"/>
            <person name="Doyle S."/>
        </authorList>
    </citation>
    <scope>NUCLEOTIDE SEQUENCE [LARGE SCALE GENOMIC DNA]</scope>
    <source>
        <strain evidence="4 5">NCTC10476</strain>
    </source>
</reference>
<accession>A0A0A8VGH0</accession>
<sequence length="170" mass="17656">MKKYALSLLTLTMALSSGAVFAAGVGDIKTADVAITFASPSTISHGITAQGVMEAGQVPMNTLLANGVVTTGDDVDKIKVTFVNGESRSGGGNHVLRTITGVGGEKIVVSLYAGEGVTSTQVYGNESLIFGYNAPSKSFSYSLQMGSNQATHTVKPDTYTIQVSAQRWEA</sequence>
<dbReference type="Proteomes" id="UP000255169">
    <property type="component" value="Unassembled WGS sequence"/>
</dbReference>
<dbReference type="EMBL" id="LN681231">
    <property type="protein sequence ID" value="CEK27473.1"/>
    <property type="molecule type" value="Genomic_DNA"/>
</dbReference>
<proteinExistence type="predicted"/>
<dbReference type="AlphaFoldDB" id="A0A0A8VGH0"/>
<gene>
    <name evidence="3" type="ORF">CSF007_8600</name>
    <name evidence="4" type="ORF">NCTC10476_00419</name>
</gene>
<keyword evidence="1 2" id="KW-0732">Signal</keyword>
<reference evidence="3" key="1">
    <citation type="journal article" date="2015" name="Genome Announc.">
        <title>Complete Genome Sequence of Yersinia ruckeri Strain CSF007-82, Etiologic Agent of Red Mouth Disease in Salmonid Fish.</title>
        <authorList>
            <person name="Nelson M.C."/>
            <person name="LaPatra S.E."/>
            <person name="Welch T.J."/>
            <person name="Graf J."/>
        </authorList>
    </citation>
    <scope>NUCLEOTIDE SEQUENCE</scope>
    <source>
        <strain evidence="3">CSF007-82</strain>
    </source>
</reference>
<dbReference type="RefSeq" id="WP_004719946.1">
    <property type="nucleotide sequence ID" value="NZ_CCYO01000024.1"/>
</dbReference>
<evidence type="ECO:0000256" key="1">
    <source>
        <dbReference type="ARBA" id="ARBA00022729"/>
    </source>
</evidence>
<evidence type="ECO:0000313" key="5">
    <source>
        <dbReference type="Proteomes" id="UP000255169"/>
    </source>
</evidence>
<organism evidence="3">
    <name type="scientific">Yersinia ruckeri</name>
    <dbReference type="NCBI Taxonomy" id="29486"/>
    <lineage>
        <taxon>Bacteria</taxon>
        <taxon>Pseudomonadati</taxon>
        <taxon>Pseudomonadota</taxon>
        <taxon>Gammaproteobacteria</taxon>
        <taxon>Enterobacterales</taxon>
        <taxon>Yersiniaceae</taxon>
        <taxon>Yersinia</taxon>
    </lineage>
</organism>
<dbReference type="Gene3D" id="2.60.40.1570">
    <property type="entry name" value="Dr adhesin"/>
    <property type="match status" value="1"/>
</dbReference>
<protein>
    <submittedName>
        <fullName evidence="3">Uncharacterized protein</fullName>
    </submittedName>
</protein>
<feature type="chain" id="PRO_5036291405" evidence="2">
    <location>
        <begin position="23"/>
        <end position="170"/>
    </location>
</feature>
<feature type="signal peptide" evidence="2">
    <location>
        <begin position="1"/>
        <end position="22"/>
    </location>
</feature>